<keyword evidence="1" id="KW-0732">Signal</keyword>
<evidence type="ECO:0000313" key="3">
    <source>
        <dbReference type="Proteomes" id="UP000268033"/>
    </source>
</evidence>
<accession>A0A3N1PBP3</accession>
<dbReference type="EMBL" id="RJUL01000005">
    <property type="protein sequence ID" value="ROQ25983.1"/>
    <property type="molecule type" value="Genomic_DNA"/>
</dbReference>
<dbReference type="Proteomes" id="UP000268033">
    <property type="component" value="Unassembled WGS sequence"/>
</dbReference>
<gene>
    <name evidence="2" type="ORF">EDC28_105297</name>
</gene>
<feature type="signal peptide" evidence="1">
    <location>
        <begin position="1"/>
        <end position="21"/>
    </location>
</feature>
<dbReference type="InterPro" id="IPR022193">
    <property type="entry name" value="DUF3718"/>
</dbReference>
<proteinExistence type="predicted"/>
<dbReference type="STRING" id="584787.GCA_001247655_01593"/>
<comment type="caution">
    <text evidence="2">The sequence shown here is derived from an EMBL/GenBank/DDBJ whole genome shotgun (WGS) entry which is preliminary data.</text>
</comment>
<dbReference type="Pfam" id="PF12514">
    <property type="entry name" value="DUF3718"/>
    <property type="match status" value="1"/>
</dbReference>
<sequence length="114" mass="12241">MKRTFVLAGAAVVMLSTPALAAMDPQIENALIAVCKASISNKPFVLSGTLKEHRLSYPVVADKLVCNGQSVYNFAMDRGADRTAAQIFSRGRMGVVTIEDLSKTASNTDWSVSF</sequence>
<organism evidence="2 3">
    <name type="scientific">Gallaecimonas pentaromativorans</name>
    <dbReference type="NCBI Taxonomy" id="584787"/>
    <lineage>
        <taxon>Bacteria</taxon>
        <taxon>Pseudomonadati</taxon>
        <taxon>Pseudomonadota</taxon>
        <taxon>Gammaproteobacteria</taxon>
        <taxon>Enterobacterales</taxon>
        <taxon>Gallaecimonadaceae</taxon>
        <taxon>Gallaecimonas</taxon>
    </lineage>
</organism>
<dbReference type="OrthoDB" id="6401678at2"/>
<dbReference type="RefSeq" id="WP_050660467.1">
    <property type="nucleotide sequence ID" value="NZ_JBLXAC010000003.1"/>
</dbReference>
<dbReference type="AlphaFoldDB" id="A0A3N1PBP3"/>
<protein>
    <submittedName>
        <fullName evidence="2">Uncharacterized protein DUF3718</fullName>
    </submittedName>
</protein>
<reference evidence="2 3" key="1">
    <citation type="submission" date="2018-11" db="EMBL/GenBank/DDBJ databases">
        <title>Genomic Encyclopedia of Type Strains, Phase IV (KMG-IV): sequencing the most valuable type-strain genomes for metagenomic binning, comparative biology and taxonomic classification.</title>
        <authorList>
            <person name="Goeker M."/>
        </authorList>
    </citation>
    <scope>NUCLEOTIDE SEQUENCE [LARGE SCALE GENOMIC DNA]</scope>
    <source>
        <strain evidence="2 3">DSM 21945</strain>
    </source>
</reference>
<name>A0A3N1PBP3_9GAMM</name>
<evidence type="ECO:0000256" key="1">
    <source>
        <dbReference type="SAM" id="SignalP"/>
    </source>
</evidence>
<evidence type="ECO:0000313" key="2">
    <source>
        <dbReference type="EMBL" id="ROQ25983.1"/>
    </source>
</evidence>
<keyword evidence="3" id="KW-1185">Reference proteome</keyword>
<feature type="chain" id="PRO_5017999558" evidence="1">
    <location>
        <begin position="22"/>
        <end position="114"/>
    </location>
</feature>